<reference evidence="3 4" key="2">
    <citation type="journal article" date="2009" name="Stand. Genomic Sci.">
        <title>Complete genome sequence of Staphylothermus marinus Stetter and Fiala 1986 type strain F1.</title>
        <authorList>
            <person name="Anderson I.J."/>
            <person name="Sun H."/>
            <person name="Lapidus A."/>
            <person name="Copeland A."/>
            <person name="Glavina Del Rio T."/>
            <person name="Tice H."/>
            <person name="Dalin E."/>
            <person name="Lucas S."/>
            <person name="Barry K."/>
            <person name="Land M."/>
            <person name="Richardson P."/>
            <person name="Huber H."/>
            <person name="Kyrpides N.C."/>
        </authorList>
    </citation>
    <scope>NUCLEOTIDE SEQUENCE [LARGE SCALE GENOMIC DNA]</scope>
    <source>
        <strain evidence="4">ATCC 43588 / DSM 3639 / JCM 9404 / F1</strain>
    </source>
</reference>
<dbReference type="EMBL" id="CP000575">
    <property type="protein sequence ID" value="ABN69634.1"/>
    <property type="molecule type" value="Genomic_DNA"/>
</dbReference>
<dbReference type="PANTHER" id="PTHR13420:SF7">
    <property type="entry name" value="UPF0235 PROTEIN C15ORF40"/>
    <property type="match status" value="1"/>
</dbReference>
<accession>A3DLX4</accession>
<dbReference type="Gene3D" id="3.30.1200.10">
    <property type="entry name" value="YggU-like"/>
    <property type="match status" value="1"/>
</dbReference>
<proteinExistence type="inferred from homology"/>
<dbReference type="NCBIfam" id="TIGR00251">
    <property type="entry name" value="DUF167 family protein"/>
    <property type="match status" value="1"/>
</dbReference>
<evidence type="ECO:0000313" key="3">
    <source>
        <dbReference type="EMBL" id="ABN69634.1"/>
    </source>
</evidence>
<evidence type="ECO:0000256" key="1">
    <source>
        <dbReference type="ARBA" id="ARBA00010364"/>
    </source>
</evidence>
<dbReference type="Proteomes" id="UP000000254">
    <property type="component" value="Chromosome"/>
</dbReference>
<evidence type="ECO:0000256" key="2">
    <source>
        <dbReference type="HAMAP-Rule" id="MF_00634"/>
    </source>
</evidence>
<dbReference type="STRING" id="399550.Smar_0527"/>
<dbReference type="GO" id="GO:0005737">
    <property type="term" value="C:cytoplasm"/>
    <property type="evidence" value="ECO:0007669"/>
    <property type="project" value="TreeGrafter"/>
</dbReference>
<dbReference type="OrthoDB" id="14752at2157"/>
<dbReference type="RefSeq" id="WP_011838825.1">
    <property type="nucleotide sequence ID" value="NC_009033.1"/>
</dbReference>
<dbReference type="KEGG" id="smr:Smar_0527"/>
<keyword evidence="4" id="KW-1185">Reference proteome</keyword>
<dbReference type="SMART" id="SM01152">
    <property type="entry name" value="DUF167"/>
    <property type="match status" value="1"/>
</dbReference>
<sequence length="110" mass="12407">MSENNEVINKILKILQESKDGVIIPIYVKPNSDRDALVLEGDELVFYTTEIPEKGRANAALIRFLSKKVGLPHSKIDIIYGARTRSKKILVRDIDTEKLAEKLTEIISSQ</sequence>
<dbReference type="eggNOG" id="arCOG04058">
    <property type="taxonomic scope" value="Archaea"/>
</dbReference>
<reference evidence="4" key="1">
    <citation type="journal article" date="2009" name="BMC Genomics">
        <title>The complete genome sequence of Staphylothermus marinus reveals differences in sulfur metabolism among heterotrophic Crenarchaeota.</title>
        <authorList>
            <person name="Anderson I.J."/>
            <person name="Dharmarajan L."/>
            <person name="Rodriguez J."/>
            <person name="Hooper S."/>
            <person name="Porat I."/>
            <person name="Ulrich L.E."/>
            <person name="Elkins J.G."/>
            <person name="Mavromatis K."/>
            <person name="Sun H."/>
            <person name="Land M."/>
            <person name="Lapidus A."/>
            <person name="Lucas S."/>
            <person name="Barry K."/>
            <person name="Huber H."/>
            <person name="Zhulin I.B."/>
            <person name="Whitman W.B."/>
            <person name="Mukhopadhyay B."/>
            <person name="Woese C."/>
            <person name="Bristow J."/>
            <person name="Kyrpides N."/>
        </authorList>
    </citation>
    <scope>NUCLEOTIDE SEQUENCE [LARGE SCALE GENOMIC DNA]</scope>
    <source>
        <strain evidence="4">ATCC 43588 / DSM 3639 / JCM 9404 / F1</strain>
    </source>
</reference>
<evidence type="ECO:0000313" key="4">
    <source>
        <dbReference type="Proteomes" id="UP000000254"/>
    </source>
</evidence>
<dbReference type="Pfam" id="PF02594">
    <property type="entry name" value="DUF167"/>
    <property type="match status" value="1"/>
</dbReference>
<dbReference type="SUPFAM" id="SSF69786">
    <property type="entry name" value="YggU-like"/>
    <property type="match status" value="1"/>
</dbReference>
<gene>
    <name evidence="3" type="ordered locus">Smar_0527</name>
</gene>
<protein>
    <recommendedName>
        <fullName evidence="2">UPF0235 protein Smar_0527</fullName>
    </recommendedName>
</protein>
<comment type="similarity">
    <text evidence="1 2">Belongs to the UPF0235 family.</text>
</comment>
<dbReference type="PANTHER" id="PTHR13420">
    <property type="entry name" value="UPF0235 PROTEIN C15ORF40"/>
    <property type="match status" value="1"/>
</dbReference>
<organism evidence="3 4">
    <name type="scientific">Staphylothermus marinus (strain ATCC 43588 / DSM 3639 / JCM 9404 / F1)</name>
    <dbReference type="NCBI Taxonomy" id="399550"/>
    <lineage>
        <taxon>Archaea</taxon>
        <taxon>Thermoproteota</taxon>
        <taxon>Thermoprotei</taxon>
        <taxon>Desulfurococcales</taxon>
        <taxon>Desulfurococcaceae</taxon>
        <taxon>Staphylothermus</taxon>
    </lineage>
</organism>
<name>A3DLX4_STAMF</name>
<dbReference type="GeneID" id="4906489"/>
<dbReference type="AlphaFoldDB" id="A3DLX4"/>
<dbReference type="InterPro" id="IPR036591">
    <property type="entry name" value="YggU-like_sf"/>
</dbReference>
<dbReference type="HOGENOM" id="CLU_130694_6_0_2"/>
<dbReference type="HAMAP" id="MF_00634">
    <property type="entry name" value="UPF0235"/>
    <property type="match status" value="1"/>
</dbReference>
<dbReference type="InterPro" id="IPR003746">
    <property type="entry name" value="DUF167"/>
</dbReference>